<gene>
    <name evidence="2" type="ORF">K505DRAFT_374215</name>
</gene>
<accession>A0A6A6XFU6</accession>
<reference evidence="2" key="1">
    <citation type="journal article" date="2020" name="Stud. Mycol.">
        <title>101 Dothideomycetes genomes: a test case for predicting lifestyles and emergence of pathogens.</title>
        <authorList>
            <person name="Haridas S."/>
            <person name="Albert R."/>
            <person name="Binder M."/>
            <person name="Bloem J."/>
            <person name="Labutti K."/>
            <person name="Salamov A."/>
            <person name="Andreopoulos B."/>
            <person name="Baker S."/>
            <person name="Barry K."/>
            <person name="Bills G."/>
            <person name="Bluhm B."/>
            <person name="Cannon C."/>
            <person name="Castanera R."/>
            <person name="Culley D."/>
            <person name="Daum C."/>
            <person name="Ezra D."/>
            <person name="Gonzalez J."/>
            <person name="Henrissat B."/>
            <person name="Kuo A."/>
            <person name="Liang C."/>
            <person name="Lipzen A."/>
            <person name="Lutzoni F."/>
            <person name="Magnuson J."/>
            <person name="Mondo S."/>
            <person name="Nolan M."/>
            <person name="Ohm R."/>
            <person name="Pangilinan J."/>
            <person name="Park H.-J."/>
            <person name="Ramirez L."/>
            <person name="Alfaro M."/>
            <person name="Sun H."/>
            <person name="Tritt A."/>
            <person name="Yoshinaga Y."/>
            <person name="Zwiers L.-H."/>
            <person name="Turgeon B."/>
            <person name="Goodwin S."/>
            <person name="Spatafora J."/>
            <person name="Crous P."/>
            <person name="Grigoriev I."/>
        </authorList>
    </citation>
    <scope>NUCLEOTIDE SEQUENCE</scope>
    <source>
        <strain evidence="2">CBS 109.77</strain>
    </source>
</reference>
<keyword evidence="3" id="KW-1185">Reference proteome</keyword>
<dbReference type="OrthoDB" id="3434319at2759"/>
<evidence type="ECO:0000313" key="2">
    <source>
        <dbReference type="EMBL" id="KAF2795004.1"/>
    </source>
</evidence>
<dbReference type="AlphaFoldDB" id="A0A6A6XFU6"/>
<protein>
    <submittedName>
        <fullName evidence="2">Uncharacterized protein</fullName>
    </submittedName>
</protein>
<organism evidence="2 3">
    <name type="scientific">Melanomma pulvis-pyrius CBS 109.77</name>
    <dbReference type="NCBI Taxonomy" id="1314802"/>
    <lineage>
        <taxon>Eukaryota</taxon>
        <taxon>Fungi</taxon>
        <taxon>Dikarya</taxon>
        <taxon>Ascomycota</taxon>
        <taxon>Pezizomycotina</taxon>
        <taxon>Dothideomycetes</taxon>
        <taxon>Pleosporomycetidae</taxon>
        <taxon>Pleosporales</taxon>
        <taxon>Melanommataceae</taxon>
        <taxon>Melanomma</taxon>
    </lineage>
</organism>
<evidence type="ECO:0000256" key="1">
    <source>
        <dbReference type="SAM" id="MobiDB-lite"/>
    </source>
</evidence>
<feature type="compositionally biased region" description="Polar residues" evidence="1">
    <location>
        <begin position="180"/>
        <end position="189"/>
    </location>
</feature>
<proteinExistence type="predicted"/>
<feature type="compositionally biased region" description="Polar residues" evidence="1">
    <location>
        <begin position="155"/>
        <end position="164"/>
    </location>
</feature>
<feature type="region of interest" description="Disordered" evidence="1">
    <location>
        <begin position="153"/>
        <end position="190"/>
    </location>
</feature>
<dbReference type="EMBL" id="MU001872">
    <property type="protein sequence ID" value="KAF2795004.1"/>
    <property type="molecule type" value="Genomic_DNA"/>
</dbReference>
<sequence>MHLPSDEMFSEPLLLSRLNPAPLSPSAFLPVLDQQDTYENAPQLSSMCSSSRTFAENPLENNDRAAENIEQTPLQQISKLDCAVVTLLERLDVELPKEKDGTAFQQGEDVSLPLIVDDTVAKTIEYLEIVKQLTDSVVLTSCTSRSSGFDPHNMRWSSYSSSPPDHNLDKNYDSDDLNSCGETSDSASTAPKFPELETASLLLVLLVYVHLLRLHLRLFASMHEYLLQVLESGNSHLRPTSIPSMSSPPFSMQSGSLQALILIETVTNLFEKIDALLGLPKEFKISKHRAQQQGLLNVPHFSDVAWSILRRVDKEGVDDDKGGMKSLRKHMVKVKRLLRERFAP</sequence>
<dbReference type="Proteomes" id="UP000799757">
    <property type="component" value="Unassembled WGS sequence"/>
</dbReference>
<evidence type="ECO:0000313" key="3">
    <source>
        <dbReference type="Proteomes" id="UP000799757"/>
    </source>
</evidence>
<name>A0A6A6XFU6_9PLEO</name>